<feature type="domain" description="N-acetyltransferase" evidence="3">
    <location>
        <begin position="6"/>
        <end position="162"/>
    </location>
</feature>
<dbReference type="InterPro" id="IPR050832">
    <property type="entry name" value="Bact_Acetyltransf"/>
</dbReference>
<dbReference type="SUPFAM" id="SSF55729">
    <property type="entry name" value="Acyl-CoA N-acyltransferases (Nat)"/>
    <property type="match status" value="1"/>
</dbReference>
<dbReference type="PANTHER" id="PTHR43877:SF2">
    <property type="entry name" value="AMINOALKYLPHOSPHONATE N-ACETYLTRANSFERASE-RELATED"/>
    <property type="match status" value="1"/>
</dbReference>
<evidence type="ECO:0000259" key="3">
    <source>
        <dbReference type="PROSITE" id="PS51186"/>
    </source>
</evidence>
<dbReference type="AlphaFoldDB" id="A0A1H9B3S8"/>
<dbReference type="Pfam" id="PF00583">
    <property type="entry name" value="Acetyltransf_1"/>
    <property type="match status" value="1"/>
</dbReference>
<dbReference type="InterPro" id="IPR016181">
    <property type="entry name" value="Acyl_CoA_acyltransferase"/>
</dbReference>
<dbReference type="Proteomes" id="UP000198833">
    <property type="component" value="Unassembled WGS sequence"/>
</dbReference>
<dbReference type="STRING" id="89093.SAMN04488558_102152"/>
<reference evidence="4 5" key="1">
    <citation type="submission" date="2016-10" db="EMBL/GenBank/DDBJ databases">
        <authorList>
            <person name="de Groot N.N."/>
        </authorList>
    </citation>
    <scope>NUCLEOTIDE SEQUENCE [LARGE SCALE GENOMIC DNA]</scope>
    <source>
        <strain evidence="4 5">DSM 15695</strain>
    </source>
</reference>
<protein>
    <submittedName>
        <fullName evidence="4">Putative acetyltransferase</fullName>
    </submittedName>
</protein>
<evidence type="ECO:0000256" key="2">
    <source>
        <dbReference type="ARBA" id="ARBA00023315"/>
    </source>
</evidence>
<name>A0A1H9B3S8_9LACT</name>
<dbReference type="OrthoDB" id="5419426at2"/>
<sequence length="165" mass="19029">MQHFDVNIRPIEGKDNEIVAQLIRQSLEHYHLDLPGTSYTDPQLDHLFEHYQQQERSAFFVLAEGQQILGCGGYGQIQEGFPVAELQKLYLKQEALHQGLGRKLFDHICQAARLAGYQQLYLESSSKLTDALCFYQKMGFTSLTQPLSQMVGSHYTMDQWMIMRL</sequence>
<dbReference type="CDD" id="cd04301">
    <property type="entry name" value="NAT_SF"/>
    <property type="match status" value="1"/>
</dbReference>
<dbReference type="PANTHER" id="PTHR43877">
    <property type="entry name" value="AMINOALKYLPHOSPHONATE N-ACETYLTRANSFERASE-RELATED-RELATED"/>
    <property type="match status" value="1"/>
</dbReference>
<dbReference type="EMBL" id="FOEN01000002">
    <property type="protein sequence ID" value="SEP83377.1"/>
    <property type="molecule type" value="Genomic_DNA"/>
</dbReference>
<evidence type="ECO:0000256" key="1">
    <source>
        <dbReference type="ARBA" id="ARBA00022679"/>
    </source>
</evidence>
<evidence type="ECO:0000313" key="4">
    <source>
        <dbReference type="EMBL" id="SEP83377.1"/>
    </source>
</evidence>
<dbReference type="Gene3D" id="3.40.630.30">
    <property type="match status" value="1"/>
</dbReference>
<keyword evidence="1 4" id="KW-0808">Transferase</keyword>
<organism evidence="4 5">
    <name type="scientific">Ignavigranum ruoffiae</name>
    <dbReference type="NCBI Taxonomy" id="89093"/>
    <lineage>
        <taxon>Bacteria</taxon>
        <taxon>Bacillati</taxon>
        <taxon>Bacillota</taxon>
        <taxon>Bacilli</taxon>
        <taxon>Lactobacillales</taxon>
        <taxon>Aerococcaceae</taxon>
        <taxon>Ignavigranum</taxon>
    </lineage>
</organism>
<keyword evidence="2" id="KW-0012">Acyltransferase</keyword>
<dbReference type="GO" id="GO:0016747">
    <property type="term" value="F:acyltransferase activity, transferring groups other than amino-acyl groups"/>
    <property type="evidence" value="ECO:0007669"/>
    <property type="project" value="InterPro"/>
</dbReference>
<gene>
    <name evidence="4" type="ORF">SAMN04488558_102152</name>
</gene>
<keyword evidence="5" id="KW-1185">Reference proteome</keyword>
<dbReference type="InterPro" id="IPR000182">
    <property type="entry name" value="GNAT_dom"/>
</dbReference>
<proteinExistence type="predicted"/>
<evidence type="ECO:0000313" key="5">
    <source>
        <dbReference type="Proteomes" id="UP000198833"/>
    </source>
</evidence>
<dbReference type="RefSeq" id="WP_092570608.1">
    <property type="nucleotide sequence ID" value="NZ_CP149446.1"/>
</dbReference>
<accession>A0A1H9B3S8</accession>
<dbReference type="PROSITE" id="PS51186">
    <property type="entry name" value="GNAT"/>
    <property type="match status" value="1"/>
</dbReference>